<protein>
    <submittedName>
        <fullName evidence="1">Uncharacterized protein</fullName>
    </submittedName>
</protein>
<name>A0A0A9H5J3_ARUDO</name>
<accession>A0A0A9H5J3</accession>
<sequence length="27" mass="3488">MYKNISYTMDQKWYEIFFYTRCIVRMG</sequence>
<reference evidence="1" key="1">
    <citation type="submission" date="2014-09" db="EMBL/GenBank/DDBJ databases">
        <authorList>
            <person name="Magalhaes I.L.F."/>
            <person name="Oliveira U."/>
            <person name="Santos F.R."/>
            <person name="Vidigal T.H.D.A."/>
            <person name="Brescovit A.D."/>
            <person name="Santos A.J."/>
        </authorList>
    </citation>
    <scope>NUCLEOTIDE SEQUENCE</scope>
    <source>
        <tissue evidence="1">Shoot tissue taken approximately 20 cm above the soil surface</tissue>
    </source>
</reference>
<dbReference type="AlphaFoldDB" id="A0A0A9H5J3"/>
<reference evidence="1" key="2">
    <citation type="journal article" date="2015" name="Data Brief">
        <title>Shoot transcriptome of the giant reed, Arundo donax.</title>
        <authorList>
            <person name="Barrero R.A."/>
            <person name="Guerrero F.D."/>
            <person name="Moolhuijzen P."/>
            <person name="Goolsby J.A."/>
            <person name="Tidwell J."/>
            <person name="Bellgard S.E."/>
            <person name="Bellgard M.I."/>
        </authorList>
    </citation>
    <scope>NUCLEOTIDE SEQUENCE</scope>
    <source>
        <tissue evidence="1">Shoot tissue taken approximately 20 cm above the soil surface</tissue>
    </source>
</reference>
<organism evidence="1">
    <name type="scientific">Arundo donax</name>
    <name type="common">Giant reed</name>
    <name type="synonym">Donax arundinaceus</name>
    <dbReference type="NCBI Taxonomy" id="35708"/>
    <lineage>
        <taxon>Eukaryota</taxon>
        <taxon>Viridiplantae</taxon>
        <taxon>Streptophyta</taxon>
        <taxon>Embryophyta</taxon>
        <taxon>Tracheophyta</taxon>
        <taxon>Spermatophyta</taxon>
        <taxon>Magnoliopsida</taxon>
        <taxon>Liliopsida</taxon>
        <taxon>Poales</taxon>
        <taxon>Poaceae</taxon>
        <taxon>PACMAD clade</taxon>
        <taxon>Arundinoideae</taxon>
        <taxon>Arundineae</taxon>
        <taxon>Arundo</taxon>
    </lineage>
</organism>
<evidence type="ECO:0000313" key="1">
    <source>
        <dbReference type="EMBL" id="JAE32032.1"/>
    </source>
</evidence>
<proteinExistence type="predicted"/>
<dbReference type="EMBL" id="GBRH01165864">
    <property type="protein sequence ID" value="JAE32032.1"/>
    <property type="molecule type" value="Transcribed_RNA"/>
</dbReference>